<dbReference type="SUPFAM" id="SSF48264">
    <property type="entry name" value="Cytochrome P450"/>
    <property type="match status" value="1"/>
</dbReference>
<accession>A0A1I7DC42</accession>
<dbReference type="InterPro" id="IPR036396">
    <property type="entry name" value="Cyt_P450_sf"/>
</dbReference>
<dbReference type="InterPro" id="IPR001128">
    <property type="entry name" value="Cyt_P450"/>
</dbReference>
<dbReference type="EMBL" id="FPBA01000045">
    <property type="protein sequence ID" value="SFU09227.1"/>
    <property type="molecule type" value="Genomic_DNA"/>
</dbReference>
<keyword evidence="2" id="KW-0560">Oxidoreductase</keyword>
<keyword evidence="4" id="KW-1185">Reference proteome</keyword>
<organism evidence="3 4">
    <name type="scientific">Geodermatophilus amargosae</name>
    <dbReference type="NCBI Taxonomy" id="1296565"/>
    <lineage>
        <taxon>Bacteria</taxon>
        <taxon>Bacillati</taxon>
        <taxon>Actinomycetota</taxon>
        <taxon>Actinomycetes</taxon>
        <taxon>Geodermatophilales</taxon>
        <taxon>Geodermatophilaceae</taxon>
        <taxon>Geodermatophilus</taxon>
    </lineage>
</organism>
<dbReference type="RefSeq" id="WP_245785032.1">
    <property type="nucleotide sequence ID" value="NZ_FPBA01000045.1"/>
</dbReference>
<evidence type="ECO:0000256" key="2">
    <source>
        <dbReference type="RuleBase" id="RU000461"/>
    </source>
</evidence>
<dbReference type="GO" id="GO:0004497">
    <property type="term" value="F:monooxygenase activity"/>
    <property type="evidence" value="ECO:0007669"/>
    <property type="project" value="UniProtKB-KW"/>
</dbReference>
<keyword evidence="2" id="KW-0503">Monooxygenase</keyword>
<proteinExistence type="inferred from homology"/>
<dbReference type="AlphaFoldDB" id="A0A1I7DC42"/>
<dbReference type="PROSITE" id="PS00086">
    <property type="entry name" value="CYTOCHROME_P450"/>
    <property type="match status" value="1"/>
</dbReference>
<dbReference type="GO" id="GO:0005506">
    <property type="term" value="F:iron ion binding"/>
    <property type="evidence" value="ECO:0007669"/>
    <property type="project" value="InterPro"/>
</dbReference>
<reference evidence="4" key="1">
    <citation type="submission" date="2016-10" db="EMBL/GenBank/DDBJ databases">
        <authorList>
            <person name="Varghese N."/>
            <person name="Submissions S."/>
        </authorList>
    </citation>
    <scope>NUCLEOTIDE SEQUENCE [LARGE SCALE GENOMIC DNA]</scope>
    <source>
        <strain evidence="4">DSM 46136</strain>
    </source>
</reference>
<dbReference type="InterPro" id="IPR017972">
    <property type="entry name" value="Cyt_P450_CS"/>
</dbReference>
<name>A0A1I7DC42_9ACTN</name>
<dbReference type="GO" id="GO:0020037">
    <property type="term" value="F:heme binding"/>
    <property type="evidence" value="ECO:0007669"/>
    <property type="project" value="InterPro"/>
</dbReference>
<dbReference type="PANTHER" id="PTHR46696">
    <property type="entry name" value="P450, PUTATIVE (EUROFUNG)-RELATED"/>
    <property type="match status" value="1"/>
</dbReference>
<dbReference type="STRING" id="1296565.SAMN05660657_05603"/>
<comment type="similarity">
    <text evidence="1 2">Belongs to the cytochrome P450 family.</text>
</comment>
<sequence>MRQEPALARVAFDDAVRWESPVQTFFRTATTDVRVGEVVIPEGRKILMLLAAANRDPRRWADPDRFDLSRDPSGHVGFGMGIHQCVGQHVARLEAESIVTALARRVRTIALDGPTVRHHNNTLRAWESIPVQVQLA</sequence>
<protein>
    <submittedName>
        <fullName evidence="3">Cytochrome P450</fullName>
    </submittedName>
</protein>
<evidence type="ECO:0000256" key="1">
    <source>
        <dbReference type="ARBA" id="ARBA00010617"/>
    </source>
</evidence>
<gene>
    <name evidence="3" type="ORF">SAMN05660657_05603</name>
</gene>
<dbReference type="Proteomes" id="UP000199546">
    <property type="component" value="Unassembled WGS sequence"/>
</dbReference>
<keyword evidence="2" id="KW-0479">Metal-binding</keyword>
<dbReference type="Gene3D" id="1.10.630.10">
    <property type="entry name" value="Cytochrome P450"/>
    <property type="match status" value="1"/>
</dbReference>
<dbReference type="Pfam" id="PF00067">
    <property type="entry name" value="p450"/>
    <property type="match status" value="1"/>
</dbReference>
<evidence type="ECO:0000313" key="4">
    <source>
        <dbReference type="Proteomes" id="UP000199546"/>
    </source>
</evidence>
<keyword evidence="2" id="KW-0349">Heme</keyword>
<dbReference type="InterPro" id="IPR002397">
    <property type="entry name" value="Cyt_P450_B"/>
</dbReference>
<dbReference type="PANTHER" id="PTHR46696:SF1">
    <property type="entry name" value="CYTOCHROME P450 YJIB-RELATED"/>
    <property type="match status" value="1"/>
</dbReference>
<evidence type="ECO:0000313" key="3">
    <source>
        <dbReference type="EMBL" id="SFU09227.1"/>
    </source>
</evidence>
<keyword evidence="2" id="KW-0408">Iron</keyword>
<dbReference type="PRINTS" id="PR00359">
    <property type="entry name" value="BP450"/>
</dbReference>
<dbReference type="GO" id="GO:0016705">
    <property type="term" value="F:oxidoreductase activity, acting on paired donors, with incorporation or reduction of molecular oxygen"/>
    <property type="evidence" value="ECO:0007669"/>
    <property type="project" value="InterPro"/>
</dbReference>